<evidence type="ECO:0000313" key="9">
    <source>
        <dbReference type="Proteomes" id="UP000240357"/>
    </source>
</evidence>
<dbReference type="Pfam" id="PF00171">
    <property type="entry name" value="Aldedh"/>
    <property type="match status" value="1"/>
</dbReference>
<sequence>MKQAIDAKPQQIIIEEIKNTLGIQENNPAYSTGLIWGGTANKNSKTIYSPVDGQLIATVNLATPEDYETVIKTAQQAFEQWRRVPAPKRGDIVRQYGNKLRQYKESLGKLVSYEMGKIYQEGLGEVQEMIDICDFAVGLSRQLHGFTMHSERPGHRMYEQYHSLGIVGIISAFNFPVAVWSWNAMLAAVCGDVCVWKPSEKTPLTAIACQHILKEVLVENNLPEGVFNLIIGDAEIGALMAADDRLPLISATGSTRMGKKVGAAVGARLGRALLELGGNNAIILTEHANLDIALRAVVFGAVGTCGQRCTSTRRLIIHASIYEEIKERLLKIYPGLPIGNPLGDNILVGPLIDKNAVTGFQAALKAVQEEGGTLLTGGEILSGEEFETGTYVKPALVEAENTFKTVQEETFAPILYLIKYTGDVENAIAIQNGVRQGLSSAIFSTNLGQTEAFLAAWGSDCGIANVNIGTSGAEIGGAFGGEKDTGGGRESGSDAWKVYMRRQTNTINFSQELPLAQGIKFDL</sequence>
<dbReference type="Proteomes" id="UP000240357">
    <property type="component" value="Unassembled WGS sequence"/>
</dbReference>
<keyword evidence="9" id="KW-1185">Reference proteome</keyword>
<protein>
    <recommendedName>
        <fullName evidence="4">aldehyde dehydrogenase (NAD(+))</fullName>
        <ecNumber evidence="4">1.2.1.3</ecNumber>
    </recommendedName>
</protein>
<feature type="domain" description="Aldehyde dehydrogenase" evidence="7">
    <location>
        <begin position="43"/>
        <end position="504"/>
    </location>
</feature>
<comment type="subunit">
    <text evidence="1">Homotetramer.</text>
</comment>
<keyword evidence="3" id="KW-0520">NAD</keyword>
<dbReference type="EMBL" id="PYFT01000001">
    <property type="protein sequence ID" value="PSR57298.1"/>
    <property type="molecule type" value="Genomic_DNA"/>
</dbReference>
<reference evidence="8 9" key="1">
    <citation type="submission" date="2018-03" db="EMBL/GenBank/DDBJ databases">
        <title>Adhaeribacter sp. HMF7605 Genome sequencing and assembly.</title>
        <authorList>
            <person name="Kang H."/>
            <person name="Kang J."/>
            <person name="Cha I."/>
            <person name="Kim H."/>
            <person name="Joh K."/>
        </authorList>
    </citation>
    <scope>NUCLEOTIDE SEQUENCE [LARGE SCALE GENOMIC DNA]</scope>
    <source>
        <strain evidence="8 9">HMF7605</strain>
    </source>
</reference>
<evidence type="ECO:0000256" key="3">
    <source>
        <dbReference type="ARBA" id="ARBA00023027"/>
    </source>
</evidence>
<evidence type="ECO:0000256" key="6">
    <source>
        <dbReference type="RuleBase" id="RU003345"/>
    </source>
</evidence>
<accession>A0A2T2YP82</accession>
<evidence type="ECO:0000256" key="1">
    <source>
        <dbReference type="ARBA" id="ARBA00011881"/>
    </source>
</evidence>
<dbReference type="SUPFAM" id="SSF53720">
    <property type="entry name" value="ALDH-like"/>
    <property type="match status" value="1"/>
</dbReference>
<keyword evidence="2 6" id="KW-0560">Oxidoreductase</keyword>
<dbReference type="AlphaFoldDB" id="A0A2T2YP82"/>
<evidence type="ECO:0000256" key="2">
    <source>
        <dbReference type="ARBA" id="ARBA00023002"/>
    </source>
</evidence>
<dbReference type="InterPro" id="IPR044638">
    <property type="entry name" value="ALDH7A1-like"/>
</dbReference>
<evidence type="ECO:0000313" key="8">
    <source>
        <dbReference type="EMBL" id="PSR57298.1"/>
    </source>
</evidence>
<dbReference type="InterPro" id="IPR029510">
    <property type="entry name" value="Ald_DH_CS_GLU"/>
</dbReference>
<dbReference type="CDD" id="cd07130">
    <property type="entry name" value="ALDH_F7_AASADH"/>
    <property type="match status" value="1"/>
</dbReference>
<gene>
    <name evidence="8" type="ORF">AHMF7605_13340</name>
</gene>
<evidence type="ECO:0000256" key="4">
    <source>
        <dbReference type="ARBA" id="ARBA00024226"/>
    </source>
</evidence>
<dbReference type="OrthoDB" id="9762913at2"/>
<dbReference type="EC" id="1.2.1.3" evidence="4"/>
<dbReference type="Gene3D" id="3.40.309.10">
    <property type="entry name" value="Aldehyde Dehydrogenase, Chain A, domain 2"/>
    <property type="match status" value="1"/>
</dbReference>
<dbReference type="RefSeq" id="WP_106930096.1">
    <property type="nucleotide sequence ID" value="NZ_PYFT01000001.1"/>
</dbReference>
<organism evidence="8 9">
    <name type="scientific">Adhaeribacter arboris</name>
    <dbReference type="NCBI Taxonomy" id="2072846"/>
    <lineage>
        <taxon>Bacteria</taxon>
        <taxon>Pseudomonadati</taxon>
        <taxon>Bacteroidota</taxon>
        <taxon>Cytophagia</taxon>
        <taxon>Cytophagales</taxon>
        <taxon>Hymenobacteraceae</taxon>
        <taxon>Adhaeribacter</taxon>
    </lineage>
</organism>
<dbReference type="GO" id="GO:0004029">
    <property type="term" value="F:aldehyde dehydrogenase (NAD+) activity"/>
    <property type="evidence" value="ECO:0007669"/>
    <property type="project" value="UniProtKB-EC"/>
</dbReference>
<feature type="active site" evidence="5">
    <location>
        <position position="275"/>
    </location>
</feature>
<evidence type="ECO:0000259" key="7">
    <source>
        <dbReference type="Pfam" id="PF00171"/>
    </source>
</evidence>
<name>A0A2T2YP82_9BACT</name>
<dbReference type="PROSITE" id="PS00687">
    <property type="entry name" value="ALDEHYDE_DEHYDR_GLU"/>
    <property type="match status" value="1"/>
</dbReference>
<dbReference type="InterPro" id="IPR016163">
    <property type="entry name" value="Ald_DH_C"/>
</dbReference>
<proteinExistence type="inferred from homology"/>
<evidence type="ECO:0000256" key="5">
    <source>
        <dbReference type="PROSITE-ProRule" id="PRU10007"/>
    </source>
</evidence>
<dbReference type="InterPro" id="IPR016161">
    <property type="entry name" value="Ald_DH/histidinol_DH"/>
</dbReference>
<dbReference type="PANTHER" id="PTHR43521:SF1">
    <property type="entry name" value="ALPHA-AMINOADIPIC SEMIALDEHYDE DEHYDROGENASE"/>
    <property type="match status" value="1"/>
</dbReference>
<dbReference type="InterPro" id="IPR015590">
    <property type="entry name" value="Aldehyde_DH_dom"/>
</dbReference>
<dbReference type="InterPro" id="IPR016162">
    <property type="entry name" value="Ald_DH_N"/>
</dbReference>
<comment type="similarity">
    <text evidence="6">Belongs to the aldehyde dehydrogenase family.</text>
</comment>
<dbReference type="PANTHER" id="PTHR43521">
    <property type="entry name" value="ALPHA-AMINOADIPIC SEMIALDEHYDE DEHYDROGENASE"/>
    <property type="match status" value="1"/>
</dbReference>
<dbReference type="Gene3D" id="3.40.605.10">
    <property type="entry name" value="Aldehyde Dehydrogenase, Chain A, domain 1"/>
    <property type="match status" value="1"/>
</dbReference>
<comment type="caution">
    <text evidence="8">The sequence shown here is derived from an EMBL/GenBank/DDBJ whole genome shotgun (WGS) entry which is preliminary data.</text>
</comment>